<reference evidence="2 3" key="1">
    <citation type="submission" date="2019-05" db="EMBL/GenBank/DDBJ databases">
        <title>Another draft genome of Portunus trituberculatus and its Hox gene families provides insights of decapod evolution.</title>
        <authorList>
            <person name="Jeong J.-H."/>
            <person name="Song I."/>
            <person name="Kim S."/>
            <person name="Choi T."/>
            <person name="Kim D."/>
            <person name="Ryu S."/>
            <person name="Kim W."/>
        </authorList>
    </citation>
    <scope>NUCLEOTIDE SEQUENCE [LARGE SCALE GENOMIC DNA]</scope>
    <source>
        <tissue evidence="2">Muscle</tissue>
    </source>
</reference>
<accession>A0A5B7E309</accession>
<dbReference type="Proteomes" id="UP000324222">
    <property type="component" value="Unassembled WGS sequence"/>
</dbReference>
<comment type="caution">
    <text evidence="2">The sequence shown here is derived from an EMBL/GenBank/DDBJ whole genome shotgun (WGS) entry which is preliminary data.</text>
</comment>
<proteinExistence type="predicted"/>
<name>A0A5B7E309_PORTR</name>
<evidence type="ECO:0000313" key="2">
    <source>
        <dbReference type="EMBL" id="MPC28350.1"/>
    </source>
</evidence>
<feature type="region of interest" description="Disordered" evidence="1">
    <location>
        <begin position="47"/>
        <end position="82"/>
    </location>
</feature>
<gene>
    <name evidence="2" type="ORF">E2C01_021552</name>
</gene>
<keyword evidence="3" id="KW-1185">Reference proteome</keyword>
<sequence>MLTHQSITVTVNGCPVLFTSVDSTWPQATSQGALCFDLDVVRLQSMTNSYEPADPSRQSSSSSSNSKRPRHDKESLRSALVASTRKGRLTRTMVVINTLHRLLLLQGRLVAPT</sequence>
<feature type="compositionally biased region" description="Low complexity" evidence="1">
    <location>
        <begin position="56"/>
        <end position="66"/>
    </location>
</feature>
<dbReference type="EMBL" id="VSRR010001898">
    <property type="protein sequence ID" value="MPC28350.1"/>
    <property type="molecule type" value="Genomic_DNA"/>
</dbReference>
<organism evidence="2 3">
    <name type="scientific">Portunus trituberculatus</name>
    <name type="common">Swimming crab</name>
    <name type="synonym">Neptunus trituberculatus</name>
    <dbReference type="NCBI Taxonomy" id="210409"/>
    <lineage>
        <taxon>Eukaryota</taxon>
        <taxon>Metazoa</taxon>
        <taxon>Ecdysozoa</taxon>
        <taxon>Arthropoda</taxon>
        <taxon>Crustacea</taxon>
        <taxon>Multicrustacea</taxon>
        <taxon>Malacostraca</taxon>
        <taxon>Eumalacostraca</taxon>
        <taxon>Eucarida</taxon>
        <taxon>Decapoda</taxon>
        <taxon>Pleocyemata</taxon>
        <taxon>Brachyura</taxon>
        <taxon>Eubrachyura</taxon>
        <taxon>Portunoidea</taxon>
        <taxon>Portunidae</taxon>
        <taxon>Portuninae</taxon>
        <taxon>Portunus</taxon>
    </lineage>
</organism>
<evidence type="ECO:0000313" key="3">
    <source>
        <dbReference type="Proteomes" id="UP000324222"/>
    </source>
</evidence>
<evidence type="ECO:0000256" key="1">
    <source>
        <dbReference type="SAM" id="MobiDB-lite"/>
    </source>
</evidence>
<protein>
    <submittedName>
        <fullName evidence="2">Uncharacterized protein</fullName>
    </submittedName>
</protein>
<dbReference type="AlphaFoldDB" id="A0A5B7E309"/>